<keyword evidence="1" id="KW-0472">Membrane</keyword>
<accession>A0A1N6SP93</accession>
<name>A0A1N6SP93_9FIRM</name>
<sequence>MLALIEEFSALFGLLSFILAVVSIYLFLRSKKEKKPMFCIRSINLIGDLYNKIGGLEVYYKDKPVSNVFSTNVAFWNNGGEVINKNDISQTEKLRVVFPKGKILDKEIVTTTSNSINFEIEQQNENEVILSFDFLEKNDGAVVNLLHTSKSLKDVKFIGKIKGVKIKSLSEKNGNGPRGSHRRVLINLVFILLAYTLLTFFGFPVESLINPAWGNYSGLFSSISVLIIYLYLIYSEVKMPEEISSYMNTTGSIPEKVNS</sequence>
<reference evidence="3" key="1">
    <citation type="submission" date="2017-01" db="EMBL/GenBank/DDBJ databases">
        <authorList>
            <person name="Varghese N."/>
            <person name="Submissions S."/>
        </authorList>
    </citation>
    <scope>NUCLEOTIDE SEQUENCE [LARGE SCALE GENOMIC DNA]</scope>
    <source>
        <strain evidence="3">ATCC 700103</strain>
    </source>
</reference>
<feature type="transmembrane region" description="Helical" evidence="1">
    <location>
        <begin position="184"/>
        <end position="203"/>
    </location>
</feature>
<keyword evidence="1" id="KW-1133">Transmembrane helix</keyword>
<protein>
    <submittedName>
        <fullName evidence="2">Uncharacterized protein</fullName>
    </submittedName>
</protein>
<evidence type="ECO:0000313" key="3">
    <source>
        <dbReference type="Proteomes" id="UP000185669"/>
    </source>
</evidence>
<proteinExistence type="predicted"/>
<evidence type="ECO:0000313" key="2">
    <source>
        <dbReference type="EMBL" id="SIQ42746.1"/>
    </source>
</evidence>
<keyword evidence="3" id="KW-1185">Reference proteome</keyword>
<dbReference type="RefSeq" id="WP_076544122.1">
    <property type="nucleotide sequence ID" value="NZ_FTNC01000004.1"/>
</dbReference>
<dbReference type="STRING" id="56779.SAMN05421834_10497"/>
<gene>
    <name evidence="2" type="ORF">SAMN05421834_10497</name>
</gene>
<dbReference type="AlphaFoldDB" id="A0A1N6SP93"/>
<organism evidence="2 3">
    <name type="scientific">Halanaerobium kushneri</name>
    <dbReference type="NCBI Taxonomy" id="56779"/>
    <lineage>
        <taxon>Bacteria</taxon>
        <taxon>Bacillati</taxon>
        <taxon>Bacillota</taxon>
        <taxon>Clostridia</taxon>
        <taxon>Halanaerobiales</taxon>
        <taxon>Halanaerobiaceae</taxon>
        <taxon>Halanaerobium</taxon>
    </lineage>
</organism>
<evidence type="ECO:0000256" key="1">
    <source>
        <dbReference type="SAM" id="Phobius"/>
    </source>
</evidence>
<dbReference type="EMBL" id="FTNC01000004">
    <property type="protein sequence ID" value="SIQ42746.1"/>
    <property type="molecule type" value="Genomic_DNA"/>
</dbReference>
<feature type="transmembrane region" description="Helical" evidence="1">
    <location>
        <begin position="12"/>
        <end position="28"/>
    </location>
</feature>
<keyword evidence="1" id="KW-0812">Transmembrane</keyword>
<dbReference type="Proteomes" id="UP000185669">
    <property type="component" value="Unassembled WGS sequence"/>
</dbReference>
<feature type="transmembrane region" description="Helical" evidence="1">
    <location>
        <begin position="215"/>
        <end position="234"/>
    </location>
</feature>